<evidence type="ECO:0000313" key="9">
    <source>
        <dbReference type="Proteomes" id="UP000006548"/>
    </source>
</evidence>
<accession>A0A178WHK6</accession>
<evidence type="ECO:0000313" key="7">
    <source>
        <dbReference type="Araport" id="AT1G63950"/>
    </source>
</evidence>
<keyword evidence="1" id="KW-0488">Methylation</keyword>
<dbReference type="Gene3D" id="3.30.70.100">
    <property type="match status" value="1"/>
</dbReference>
<dbReference type="EMBL" id="CP002684">
    <property type="protein sequence ID" value="ANM61116.1"/>
    <property type="molecule type" value="Genomic_DNA"/>
</dbReference>
<keyword evidence="3" id="KW-0449">Lipoprotein</keyword>
<dbReference type="GO" id="GO:0046872">
    <property type="term" value="F:metal ion binding"/>
    <property type="evidence" value="ECO:0007669"/>
    <property type="project" value="UniProtKB-KW"/>
</dbReference>
<dbReference type="InterPro" id="IPR036163">
    <property type="entry name" value="HMA_dom_sf"/>
</dbReference>
<evidence type="ECO:0000256" key="3">
    <source>
        <dbReference type="ARBA" id="ARBA00023288"/>
    </source>
</evidence>
<evidence type="ECO:0000256" key="4">
    <source>
        <dbReference type="ARBA" id="ARBA00023289"/>
    </source>
</evidence>
<proteinExistence type="evidence at protein level"/>
<dbReference type="SMR" id="A0A178WHK6"/>
<feature type="domain" description="HMA" evidence="6">
    <location>
        <begin position="1"/>
        <end position="68"/>
    </location>
</feature>
<organism evidence="8 9">
    <name type="scientific">Arabidopsis thaliana</name>
    <name type="common">Mouse-ear cress</name>
    <dbReference type="NCBI Taxonomy" id="3702"/>
    <lineage>
        <taxon>Eukaryota</taxon>
        <taxon>Viridiplantae</taxon>
        <taxon>Streptophyta</taxon>
        <taxon>Embryophyta</taxon>
        <taxon>Tracheophyta</taxon>
        <taxon>Spermatophyta</taxon>
        <taxon>Magnoliopsida</taxon>
        <taxon>eudicotyledons</taxon>
        <taxon>Gunneridae</taxon>
        <taxon>Pentapetalae</taxon>
        <taxon>rosids</taxon>
        <taxon>malvids</taxon>
        <taxon>Brassicales</taxon>
        <taxon>Brassicaceae</taxon>
        <taxon>Camelineae</taxon>
        <taxon>Arabidopsis</taxon>
    </lineage>
</organism>
<dbReference type="OMA" id="KKMIVWM"/>
<accession>A0A1P8AWS2</accession>
<keyword evidence="4" id="KW-0636">Prenylation</keyword>
<evidence type="ECO:0000256" key="2">
    <source>
        <dbReference type="ARBA" id="ARBA00022723"/>
    </source>
</evidence>
<dbReference type="Araport" id="AT1G63950"/>
<dbReference type="TAIR" id="AT1G63950"/>
<dbReference type="PANTHER" id="PTHR45811">
    <property type="entry name" value="COPPER TRANSPORT PROTEIN FAMILY-RELATED"/>
    <property type="match status" value="1"/>
</dbReference>
<dbReference type="OrthoDB" id="691258at2759"/>
<evidence type="ECO:0007829" key="10">
    <source>
        <dbReference type="PeptideAtlas" id="A0A178WHK6"/>
    </source>
</evidence>
<keyword evidence="2" id="KW-0479">Metal-binding</keyword>
<dbReference type="InterPro" id="IPR006121">
    <property type="entry name" value="HMA_dom"/>
</dbReference>
<keyword evidence="9" id="KW-1185">Reference proteome</keyword>
<reference evidence="8 9" key="1">
    <citation type="journal article" date="2000" name="Nature">
        <title>Sequence and analysis of chromosome 1 of the plant Arabidopsis thaliana.</title>
        <authorList>
            <person name="Theologis A."/>
            <person name="Ecker J.R."/>
            <person name="Palm C.J."/>
            <person name="Federspiel N.A."/>
            <person name="Kaul S."/>
            <person name="White O."/>
            <person name="Alonso J."/>
            <person name="Altafi H."/>
            <person name="Araujo R."/>
            <person name="Bowman C.L."/>
            <person name="Brooks S.Y."/>
            <person name="Buehler E."/>
            <person name="Chan A."/>
            <person name="Chao Q."/>
            <person name="Chen H."/>
            <person name="Cheuk R.F."/>
            <person name="Chin C.W."/>
            <person name="Chung M.K."/>
            <person name="Conn L."/>
            <person name="Conway A.B."/>
            <person name="Conway A.R."/>
            <person name="Creasy T.H."/>
            <person name="Dewar K."/>
            <person name="Dunn P."/>
            <person name="Etgu P."/>
            <person name="Feldblyum T.V."/>
            <person name="Feng J."/>
            <person name="Fong B."/>
            <person name="Fujii C.Y."/>
            <person name="Gill J.E."/>
            <person name="Goldsmith A.D."/>
            <person name="Haas B."/>
            <person name="Hansen N.F."/>
            <person name="Hughes B."/>
            <person name="Huizar L."/>
            <person name="Hunter J.L."/>
            <person name="Jenkins J."/>
            <person name="Johnson-Hopson C."/>
            <person name="Khan S."/>
            <person name="Khaykin E."/>
            <person name="Kim C.J."/>
            <person name="Koo H.L."/>
            <person name="Kremenetskaia I."/>
            <person name="Kurtz D.B."/>
            <person name="Kwan A."/>
            <person name="Lam B."/>
            <person name="Langin-Hooper S."/>
            <person name="Lee A."/>
            <person name="Lee J.M."/>
            <person name="Lenz C.A."/>
            <person name="Li J.H."/>
            <person name="Li Y."/>
            <person name="Lin X."/>
            <person name="Liu S.X."/>
            <person name="Liu Z.A."/>
            <person name="Luros J.S."/>
            <person name="Maiti R."/>
            <person name="Marziali A."/>
            <person name="Militscher J."/>
            <person name="Miranda M."/>
            <person name="Nguyen M."/>
            <person name="Nierman W.C."/>
            <person name="Osborne B.I."/>
            <person name="Pai G."/>
            <person name="Peterson J."/>
            <person name="Pham P.K."/>
            <person name="Rizzo M."/>
            <person name="Rooney T."/>
            <person name="Rowley D."/>
            <person name="Sakano H."/>
            <person name="Salzberg S.L."/>
            <person name="Schwartz J.R."/>
            <person name="Shinn P."/>
            <person name="Southwick A.M."/>
            <person name="Sun H."/>
            <person name="Tallon L.J."/>
            <person name="Tambunga G."/>
            <person name="Toriumi M.J."/>
            <person name="Town C.D."/>
            <person name="Utterback T."/>
            <person name="Van Aken S."/>
            <person name="Vaysberg M."/>
            <person name="Vysotskaia V.S."/>
            <person name="Walker M."/>
            <person name="Wu D."/>
            <person name="Yu G."/>
            <person name="Fraser C.M."/>
            <person name="Venter J.C."/>
            <person name="Davis R.W."/>
        </authorList>
    </citation>
    <scope>NUCLEOTIDE SEQUENCE [LARGE SCALE GENOMIC DNA]</scope>
    <source>
        <strain evidence="9">cv. Columbia</strain>
    </source>
</reference>
<dbReference type="Pfam" id="PF00403">
    <property type="entry name" value="HMA"/>
    <property type="match status" value="1"/>
</dbReference>
<dbReference type="PANTHER" id="PTHR45811:SF50">
    <property type="entry name" value="HEAVY METAL-ASSOCIATED ISOPRENYLATED PLANT PROTEIN 12-RELATED"/>
    <property type="match status" value="1"/>
</dbReference>
<dbReference type="InterPro" id="IPR051863">
    <property type="entry name" value="HIPP"/>
</dbReference>
<evidence type="ECO:0000313" key="8">
    <source>
        <dbReference type="EMBL" id="ANM61116.1"/>
    </source>
</evidence>
<dbReference type="PROSITE" id="PS50846">
    <property type="entry name" value="HMA_2"/>
    <property type="match status" value="1"/>
</dbReference>
<keyword evidence="10 11" id="KW-1267">Proteomics identification</keyword>
<dbReference type="GeneID" id="842698"/>
<gene>
    <name evidence="7 8" type="ordered locus">At1g63950</name>
    <name evidence="8" type="ORF">T12P18.3</name>
    <name evidence="8" type="ORF">T12P18_3</name>
</gene>
<protein>
    <submittedName>
        <fullName evidence="8">Heavy metal transport/detoxification superfamily protein</fullName>
    </submittedName>
</protein>
<evidence type="ECO:0007829" key="11">
    <source>
        <dbReference type="ProteomicsDB" id="A0A178WHK6"/>
    </source>
</evidence>
<evidence type="ECO:0000256" key="1">
    <source>
        <dbReference type="ARBA" id="ARBA00022481"/>
    </source>
</evidence>
<dbReference type="AlphaFoldDB" id="A0A178WHK6"/>
<reference evidence="9" key="2">
    <citation type="journal article" date="2017" name="Plant J.">
        <title>Araport11: a complete reannotation of the Arabidopsis thaliana reference genome.</title>
        <authorList>
            <person name="Cheng C.Y."/>
            <person name="Krishnakumar V."/>
            <person name="Chan A.P."/>
            <person name="Thibaud-Nissen F."/>
            <person name="Schobel S."/>
            <person name="Town C.D."/>
        </authorList>
    </citation>
    <scope>GENOME REANNOTATION</scope>
    <source>
        <strain evidence="9">cv. Columbia</strain>
    </source>
</reference>
<name>A0A178WHK6_ARATH</name>
<comment type="similarity">
    <text evidence="5">Belongs to the HIPP family.</text>
</comment>
<sequence>MKKMIVWMGVYDQRSKGKITKSISDLPGIHSSYMDLKEGTLVVMGDVDPVELVRNLRKKWGKAKLTLYVPYDALKEAKIAEAKQKREEIEREALYRYNREIRDIFNDKEEQGCVIC</sequence>
<evidence type="ECO:0000256" key="5">
    <source>
        <dbReference type="ARBA" id="ARBA00024045"/>
    </source>
</evidence>
<dbReference type="SUPFAM" id="SSF55008">
    <property type="entry name" value="HMA, heavy metal-associated domain"/>
    <property type="match status" value="1"/>
</dbReference>
<dbReference type="Proteomes" id="UP000006548">
    <property type="component" value="Chromosome 1"/>
</dbReference>
<evidence type="ECO:0000259" key="6">
    <source>
        <dbReference type="PROSITE" id="PS50846"/>
    </source>
</evidence>
<dbReference type="ExpressionAtlas" id="A0A178WHK6">
    <property type="expression patterns" value="baseline and differential"/>
</dbReference>